<dbReference type="PRINTS" id="PR01625">
    <property type="entry name" value="GSTRNSFRASEO"/>
</dbReference>
<comment type="caution">
    <text evidence="5">The sequence shown here is derived from an EMBL/GenBank/DDBJ whole genome shotgun (WGS) entry which is preliminary data.</text>
</comment>
<dbReference type="SFLD" id="SFLDG00358">
    <property type="entry name" value="Main_(cytGST)"/>
    <property type="match status" value="1"/>
</dbReference>
<dbReference type="AlphaFoldDB" id="A0AAW1KK28"/>
<dbReference type="SUPFAM" id="SSF47616">
    <property type="entry name" value="GST C-terminal domain-like"/>
    <property type="match status" value="1"/>
</dbReference>
<dbReference type="Gene3D" id="1.20.1050.10">
    <property type="match status" value="1"/>
</dbReference>
<proteinExistence type="inferred from homology"/>
<gene>
    <name evidence="5" type="ORF">QE152_g22076</name>
</gene>
<feature type="domain" description="GST C-terminal" evidence="4">
    <location>
        <begin position="101"/>
        <end position="232"/>
    </location>
</feature>
<dbReference type="InterPro" id="IPR036249">
    <property type="entry name" value="Thioredoxin-like_sf"/>
</dbReference>
<sequence length="240" mass="27922">MSTVHLVEGDPIPPKKDGVMRLYSMRFCPCAQRVRSVLLLKKIPFEVVNINLANKPKWIWDLNPEGKIPILDTGSEILAESLDICEYLNNKYPNPPLHSDDKHKREADRKLINKFQEDKAMFFEVILNVNKNTLAQHAEQYLPILEEFDEELSKRGRFFGGDSPNMVDYMIYPWVQRGPVANCLYNDDYELPAGSLPHLRVWSSEMSKLEVVKLSNILDIHRYAKYYKQYPVKASVEYDD</sequence>
<dbReference type="GO" id="GO:0045174">
    <property type="term" value="F:glutathione dehydrogenase (ascorbate) activity"/>
    <property type="evidence" value="ECO:0007669"/>
    <property type="project" value="TreeGrafter"/>
</dbReference>
<evidence type="ECO:0000256" key="2">
    <source>
        <dbReference type="ARBA" id="ARBA00023002"/>
    </source>
</evidence>
<dbReference type="FunFam" id="3.40.30.10:FF:000123">
    <property type="entry name" value="Glutathione transferase o1"/>
    <property type="match status" value="1"/>
</dbReference>
<dbReference type="InterPro" id="IPR040079">
    <property type="entry name" value="Glutathione_S-Trfase"/>
</dbReference>
<dbReference type="SUPFAM" id="SSF52833">
    <property type="entry name" value="Thioredoxin-like"/>
    <property type="match status" value="1"/>
</dbReference>
<dbReference type="EMBL" id="JASPKY010000210">
    <property type="protein sequence ID" value="KAK9720507.1"/>
    <property type="molecule type" value="Genomic_DNA"/>
</dbReference>
<protein>
    <submittedName>
        <fullName evidence="5">Glutathione S-transferase, N-terminal domain</fullName>
    </submittedName>
</protein>
<evidence type="ECO:0000259" key="4">
    <source>
        <dbReference type="PROSITE" id="PS50405"/>
    </source>
</evidence>
<accession>A0AAW1KK28</accession>
<evidence type="ECO:0000313" key="5">
    <source>
        <dbReference type="EMBL" id="KAK9720507.1"/>
    </source>
</evidence>
<comment type="similarity">
    <text evidence="1">Belongs to the GST superfamily. Omega family.</text>
</comment>
<dbReference type="InterPro" id="IPR036282">
    <property type="entry name" value="Glutathione-S-Trfase_C_sf"/>
</dbReference>
<dbReference type="GO" id="GO:0005737">
    <property type="term" value="C:cytoplasm"/>
    <property type="evidence" value="ECO:0007669"/>
    <property type="project" value="InterPro"/>
</dbReference>
<dbReference type="PANTHER" id="PTHR43968:SF6">
    <property type="entry name" value="GLUTATHIONE S-TRANSFERASE OMEGA"/>
    <property type="match status" value="1"/>
</dbReference>
<dbReference type="GO" id="GO:0004364">
    <property type="term" value="F:glutathione transferase activity"/>
    <property type="evidence" value="ECO:0007669"/>
    <property type="project" value="InterPro"/>
</dbReference>
<dbReference type="GO" id="GO:0006749">
    <property type="term" value="P:glutathione metabolic process"/>
    <property type="evidence" value="ECO:0007669"/>
    <property type="project" value="TreeGrafter"/>
</dbReference>
<dbReference type="InterPro" id="IPR050983">
    <property type="entry name" value="GST_Omega/HSP26"/>
</dbReference>
<evidence type="ECO:0000313" key="6">
    <source>
        <dbReference type="Proteomes" id="UP001458880"/>
    </source>
</evidence>
<feature type="domain" description="GST N-terminal" evidence="3">
    <location>
        <begin position="18"/>
        <end position="96"/>
    </location>
</feature>
<keyword evidence="2" id="KW-0560">Oxidoreductase</keyword>
<dbReference type="PROSITE" id="PS50405">
    <property type="entry name" value="GST_CTER"/>
    <property type="match status" value="1"/>
</dbReference>
<organism evidence="5 6">
    <name type="scientific">Popillia japonica</name>
    <name type="common">Japanese beetle</name>
    <dbReference type="NCBI Taxonomy" id="7064"/>
    <lineage>
        <taxon>Eukaryota</taxon>
        <taxon>Metazoa</taxon>
        <taxon>Ecdysozoa</taxon>
        <taxon>Arthropoda</taxon>
        <taxon>Hexapoda</taxon>
        <taxon>Insecta</taxon>
        <taxon>Pterygota</taxon>
        <taxon>Neoptera</taxon>
        <taxon>Endopterygota</taxon>
        <taxon>Coleoptera</taxon>
        <taxon>Polyphaga</taxon>
        <taxon>Scarabaeiformia</taxon>
        <taxon>Scarabaeidae</taxon>
        <taxon>Rutelinae</taxon>
        <taxon>Popillia</taxon>
    </lineage>
</organism>
<evidence type="ECO:0000256" key="1">
    <source>
        <dbReference type="ARBA" id="ARBA00011067"/>
    </source>
</evidence>
<dbReference type="Pfam" id="PF13410">
    <property type="entry name" value="GST_C_2"/>
    <property type="match status" value="1"/>
</dbReference>
<dbReference type="FunFam" id="1.20.1050.10:FF:000009">
    <property type="entry name" value="Glutathione S-transferase omega-1"/>
    <property type="match status" value="1"/>
</dbReference>
<dbReference type="Gene3D" id="3.40.30.10">
    <property type="entry name" value="Glutaredoxin"/>
    <property type="match status" value="1"/>
</dbReference>
<dbReference type="InterPro" id="IPR005442">
    <property type="entry name" value="GST_omega"/>
</dbReference>
<dbReference type="SFLD" id="SFLDS00019">
    <property type="entry name" value="Glutathione_Transferase_(cytos"/>
    <property type="match status" value="1"/>
</dbReference>
<dbReference type="InterPro" id="IPR010987">
    <property type="entry name" value="Glutathione-S-Trfase_C-like"/>
</dbReference>
<evidence type="ECO:0000259" key="3">
    <source>
        <dbReference type="PROSITE" id="PS50404"/>
    </source>
</evidence>
<dbReference type="PANTHER" id="PTHR43968">
    <property type="match status" value="1"/>
</dbReference>
<dbReference type="Proteomes" id="UP001458880">
    <property type="component" value="Unassembled WGS sequence"/>
</dbReference>
<keyword evidence="6" id="KW-1185">Reference proteome</keyword>
<reference evidence="5 6" key="1">
    <citation type="journal article" date="2024" name="BMC Genomics">
        <title>De novo assembly and annotation of Popillia japonica's genome with initial clues to its potential as an invasive pest.</title>
        <authorList>
            <person name="Cucini C."/>
            <person name="Boschi S."/>
            <person name="Funari R."/>
            <person name="Cardaioli E."/>
            <person name="Iannotti N."/>
            <person name="Marturano G."/>
            <person name="Paoli F."/>
            <person name="Bruttini M."/>
            <person name="Carapelli A."/>
            <person name="Frati F."/>
            <person name="Nardi F."/>
        </authorList>
    </citation>
    <scope>NUCLEOTIDE SEQUENCE [LARGE SCALE GENOMIC DNA]</scope>
    <source>
        <strain evidence="5">DMR45628</strain>
    </source>
</reference>
<name>A0AAW1KK28_POPJA</name>
<dbReference type="Pfam" id="PF13417">
    <property type="entry name" value="GST_N_3"/>
    <property type="match status" value="1"/>
</dbReference>
<dbReference type="InterPro" id="IPR004045">
    <property type="entry name" value="Glutathione_S-Trfase_N"/>
</dbReference>
<dbReference type="PROSITE" id="PS50404">
    <property type="entry name" value="GST_NTER"/>
    <property type="match status" value="1"/>
</dbReference>